<dbReference type="SMART" id="SM00421">
    <property type="entry name" value="HTH_LUXR"/>
    <property type="match status" value="1"/>
</dbReference>
<dbReference type="SMART" id="SM00448">
    <property type="entry name" value="REC"/>
    <property type="match status" value="1"/>
</dbReference>
<dbReference type="CDD" id="cd17535">
    <property type="entry name" value="REC_NarL-like"/>
    <property type="match status" value="1"/>
</dbReference>
<dbReference type="Pfam" id="PF00196">
    <property type="entry name" value="GerE"/>
    <property type="match status" value="1"/>
</dbReference>
<evidence type="ECO:0000256" key="3">
    <source>
        <dbReference type="PROSITE-ProRule" id="PRU00169"/>
    </source>
</evidence>
<sequence length="221" mass="23004">MIRVLVVDDHPIVLAGLSALVESDGGLELIAAVRGAADALALADRPGAEPPDIALLDLQLPDGDGITLGADLKQRWPRLRVVVFTMHTDDQSVIRSLGSGLDGYLLKDSDPDDVLAAIHSAARGTLVLGRGAQAAVLAAAAAAPQPAALAALDSRDLEILELLAQGLPTAQVARRLFLAPKTIRNRVSDMLDKLGVATREEAIALGRASGLGRATRNDART</sequence>
<dbReference type="InterPro" id="IPR000792">
    <property type="entry name" value="Tscrpt_reg_LuxR_C"/>
</dbReference>
<feature type="domain" description="Response regulatory" evidence="5">
    <location>
        <begin position="3"/>
        <end position="122"/>
    </location>
</feature>
<evidence type="ECO:0000256" key="1">
    <source>
        <dbReference type="ARBA" id="ARBA00022553"/>
    </source>
</evidence>
<name>A0ABV9WE62_9ACTN</name>
<dbReference type="SUPFAM" id="SSF46894">
    <property type="entry name" value="C-terminal effector domain of the bipartite response regulators"/>
    <property type="match status" value="1"/>
</dbReference>
<dbReference type="InterPro" id="IPR001789">
    <property type="entry name" value="Sig_transdc_resp-reg_receiver"/>
</dbReference>
<dbReference type="EMBL" id="JBHSIU010000098">
    <property type="protein sequence ID" value="MFC5006329.1"/>
    <property type="molecule type" value="Genomic_DNA"/>
</dbReference>
<organism evidence="6 7">
    <name type="scientific">Dactylosporangium cerinum</name>
    <dbReference type="NCBI Taxonomy" id="1434730"/>
    <lineage>
        <taxon>Bacteria</taxon>
        <taxon>Bacillati</taxon>
        <taxon>Actinomycetota</taxon>
        <taxon>Actinomycetes</taxon>
        <taxon>Micromonosporales</taxon>
        <taxon>Micromonosporaceae</taxon>
        <taxon>Dactylosporangium</taxon>
    </lineage>
</organism>
<evidence type="ECO:0000259" key="5">
    <source>
        <dbReference type="PROSITE" id="PS50110"/>
    </source>
</evidence>
<evidence type="ECO:0000259" key="4">
    <source>
        <dbReference type="PROSITE" id="PS50043"/>
    </source>
</evidence>
<feature type="modified residue" description="4-aspartylphosphate" evidence="3">
    <location>
        <position position="57"/>
    </location>
</feature>
<dbReference type="Pfam" id="PF00072">
    <property type="entry name" value="Response_reg"/>
    <property type="match status" value="1"/>
</dbReference>
<reference evidence="7" key="1">
    <citation type="journal article" date="2019" name="Int. J. Syst. Evol. Microbiol.">
        <title>The Global Catalogue of Microorganisms (GCM) 10K type strain sequencing project: providing services to taxonomists for standard genome sequencing and annotation.</title>
        <authorList>
            <consortium name="The Broad Institute Genomics Platform"/>
            <consortium name="The Broad Institute Genome Sequencing Center for Infectious Disease"/>
            <person name="Wu L."/>
            <person name="Ma J."/>
        </authorList>
    </citation>
    <scope>NUCLEOTIDE SEQUENCE [LARGE SCALE GENOMIC DNA]</scope>
    <source>
        <strain evidence="7">CGMCC 4.7152</strain>
    </source>
</reference>
<keyword evidence="2" id="KW-0238">DNA-binding</keyword>
<dbReference type="CDD" id="cd06170">
    <property type="entry name" value="LuxR_C_like"/>
    <property type="match status" value="1"/>
</dbReference>
<evidence type="ECO:0000313" key="7">
    <source>
        <dbReference type="Proteomes" id="UP001595912"/>
    </source>
</evidence>
<accession>A0ABV9WE62</accession>
<gene>
    <name evidence="6" type="ORF">ACFPIJ_51975</name>
</gene>
<dbReference type="RefSeq" id="WP_380126949.1">
    <property type="nucleotide sequence ID" value="NZ_JBHSIU010000098.1"/>
</dbReference>
<dbReference type="PROSITE" id="PS50043">
    <property type="entry name" value="HTH_LUXR_2"/>
    <property type="match status" value="1"/>
</dbReference>
<dbReference type="InterPro" id="IPR011006">
    <property type="entry name" value="CheY-like_superfamily"/>
</dbReference>
<dbReference type="InterPro" id="IPR039420">
    <property type="entry name" value="WalR-like"/>
</dbReference>
<evidence type="ECO:0000256" key="2">
    <source>
        <dbReference type="ARBA" id="ARBA00023125"/>
    </source>
</evidence>
<feature type="domain" description="HTH luxR-type" evidence="4">
    <location>
        <begin position="145"/>
        <end position="210"/>
    </location>
</feature>
<protein>
    <submittedName>
        <fullName evidence="6">Response regulator</fullName>
    </submittedName>
</protein>
<dbReference type="InterPro" id="IPR016032">
    <property type="entry name" value="Sig_transdc_resp-reg_C-effctor"/>
</dbReference>
<dbReference type="SUPFAM" id="SSF52172">
    <property type="entry name" value="CheY-like"/>
    <property type="match status" value="1"/>
</dbReference>
<dbReference type="PANTHER" id="PTHR43214">
    <property type="entry name" value="TWO-COMPONENT RESPONSE REGULATOR"/>
    <property type="match status" value="1"/>
</dbReference>
<dbReference type="PRINTS" id="PR00038">
    <property type="entry name" value="HTHLUXR"/>
</dbReference>
<keyword evidence="1 3" id="KW-0597">Phosphoprotein</keyword>
<dbReference type="Proteomes" id="UP001595912">
    <property type="component" value="Unassembled WGS sequence"/>
</dbReference>
<dbReference type="Gene3D" id="3.40.50.2300">
    <property type="match status" value="1"/>
</dbReference>
<proteinExistence type="predicted"/>
<comment type="caution">
    <text evidence="6">The sequence shown here is derived from an EMBL/GenBank/DDBJ whole genome shotgun (WGS) entry which is preliminary data.</text>
</comment>
<keyword evidence="7" id="KW-1185">Reference proteome</keyword>
<dbReference type="PROSITE" id="PS50110">
    <property type="entry name" value="RESPONSE_REGULATORY"/>
    <property type="match status" value="1"/>
</dbReference>
<dbReference type="InterPro" id="IPR058245">
    <property type="entry name" value="NreC/VraR/RcsB-like_REC"/>
</dbReference>
<evidence type="ECO:0000313" key="6">
    <source>
        <dbReference type="EMBL" id="MFC5006329.1"/>
    </source>
</evidence>